<protein>
    <submittedName>
        <fullName evidence="2">Uncharacterized protein</fullName>
    </submittedName>
</protein>
<dbReference type="KEGG" id="pbn:PADG_11357"/>
<proteinExistence type="predicted"/>
<dbReference type="RefSeq" id="XP_010757909.1">
    <property type="nucleotide sequence ID" value="XM_010759607.1"/>
</dbReference>
<evidence type="ECO:0000313" key="2">
    <source>
        <dbReference type="EMBL" id="KGM92529.1"/>
    </source>
</evidence>
<organism evidence="2 3">
    <name type="scientific">Paracoccidioides brasiliensis (strain Pb18)</name>
    <dbReference type="NCBI Taxonomy" id="502780"/>
    <lineage>
        <taxon>Eukaryota</taxon>
        <taxon>Fungi</taxon>
        <taxon>Dikarya</taxon>
        <taxon>Ascomycota</taxon>
        <taxon>Pezizomycotina</taxon>
        <taxon>Eurotiomycetes</taxon>
        <taxon>Eurotiomycetidae</taxon>
        <taxon>Onygenales</taxon>
        <taxon>Ajellomycetaceae</taxon>
        <taxon>Paracoccidioides</taxon>
    </lineage>
</organism>
<dbReference type="HOGENOM" id="CLU_1778057_0_0_1"/>
<dbReference type="AlphaFoldDB" id="A0A0A0HTI7"/>
<dbReference type="GeneID" id="22587254"/>
<dbReference type="Proteomes" id="UP000001628">
    <property type="component" value="Unassembled WGS sequence"/>
</dbReference>
<sequence length="153" mass="16428">MSGKGDGTQTKSQQQRGGVLKRGQRALISLYQNRESSASSGSIIVGLAAGTKLQSVKEIVDNLSPKEGRKDVGDGHIEQQPTQEENKSSSLIGGQKINRQATVVEDIPLILCGCSRHRGKALQLHRALKLTVIVGFISREGNSLPLNVSRKDS</sequence>
<feature type="compositionally biased region" description="Polar residues" evidence="1">
    <location>
        <begin position="7"/>
        <end position="16"/>
    </location>
</feature>
<accession>A0A0A0HTI7</accession>
<dbReference type="InParanoid" id="A0A0A0HTI7"/>
<dbReference type="VEuPathDB" id="FungiDB:PADG_11357"/>
<feature type="compositionally biased region" description="Polar residues" evidence="1">
    <location>
        <begin position="79"/>
        <end position="93"/>
    </location>
</feature>
<gene>
    <name evidence="2" type="ORF">PADG_11357</name>
</gene>
<evidence type="ECO:0000256" key="1">
    <source>
        <dbReference type="SAM" id="MobiDB-lite"/>
    </source>
</evidence>
<feature type="region of interest" description="Disordered" evidence="1">
    <location>
        <begin position="64"/>
        <end position="93"/>
    </location>
</feature>
<dbReference type="EMBL" id="KN275958">
    <property type="protein sequence ID" value="KGM92529.1"/>
    <property type="molecule type" value="Genomic_DNA"/>
</dbReference>
<evidence type="ECO:0000313" key="3">
    <source>
        <dbReference type="Proteomes" id="UP000001628"/>
    </source>
</evidence>
<feature type="compositionally biased region" description="Basic and acidic residues" evidence="1">
    <location>
        <begin position="64"/>
        <end position="77"/>
    </location>
</feature>
<reference evidence="2 3" key="1">
    <citation type="journal article" date="2011" name="PLoS Genet.">
        <title>Comparative genomic analysis of human fungal pathogens causing paracoccidioidomycosis.</title>
        <authorList>
            <person name="Desjardins C.A."/>
            <person name="Champion M.D."/>
            <person name="Holder J.W."/>
            <person name="Muszewska A."/>
            <person name="Goldberg J."/>
            <person name="Bailao A.M."/>
            <person name="Brigido M.M."/>
            <person name="Ferreira M.E."/>
            <person name="Garcia A.M."/>
            <person name="Grynberg M."/>
            <person name="Gujja S."/>
            <person name="Heiman D.I."/>
            <person name="Henn M.R."/>
            <person name="Kodira C.D."/>
            <person name="Leon-Narvaez H."/>
            <person name="Longo L.V."/>
            <person name="Ma L.J."/>
            <person name="Malavazi I."/>
            <person name="Matsuo A.L."/>
            <person name="Morais F.V."/>
            <person name="Pereira M."/>
            <person name="Rodriguez-Brito S."/>
            <person name="Sakthikumar S."/>
            <person name="Salem-Izacc S.M."/>
            <person name="Sykes S.M."/>
            <person name="Teixeira M.M."/>
            <person name="Vallejo M.C."/>
            <person name="Walter M.E."/>
            <person name="Yandava C."/>
            <person name="Young S."/>
            <person name="Zeng Q."/>
            <person name="Zucker J."/>
            <person name="Felipe M.S."/>
            <person name="Goldman G.H."/>
            <person name="Haas B.J."/>
            <person name="McEwen J.G."/>
            <person name="Nino-Vega G."/>
            <person name="Puccia R."/>
            <person name="San-Blas G."/>
            <person name="Soares C.M."/>
            <person name="Birren B.W."/>
            <person name="Cuomo C.A."/>
        </authorList>
    </citation>
    <scope>NUCLEOTIDE SEQUENCE [LARGE SCALE GENOMIC DNA]</scope>
    <source>
        <strain evidence="2 3">Pb18</strain>
    </source>
</reference>
<feature type="region of interest" description="Disordered" evidence="1">
    <location>
        <begin position="1"/>
        <end position="21"/>
    </location>
</feature>
<keyword evidence="3" id="KW-1185">Reference proteome</keyword>
<name>A0A0A0HTI7_PARBD</name>